<dbReference type="GO" id="GO:0000977">
    <property type="term" value="F:RNA polymerase II transcription regulatory region sequence-specific DNA binding"/>
    <property type="evidence" value="ECO:0007669"/>
    <property type="project" value="TreeGrafter"/>
</dbReference>
<reference evidence="7" key="2">
    <citation type="journal article" date="2014" name="BMC Genomics">
        <title>A genomic perspective to assessing quality of mass-reared SIT flies used in Mediterranean fruit fly (Ceratitis capitata) eradication in California.</title>
        <authorList>
            <person name="Calla B."/>
            <person name="Hall B."/>
            <person name="Hou S."/>
            <person name="Geib S.M."/>
        </authorList>
    </citation>
    <scope>NUCLEOTIDE SEQUENCE</scope>
</reference>
<evidence type="ECO:0000256" key="3">
    <source>
        <dbReference type="ARBA" id="ARBA00022771"/>
    </source>
</evidence>
<sequence>MKNNSDNEIEIAITQISTLERCCICSEVDTSLSVINESYLGSPPILLSDLLLQCFDSNTKYLEVLGEKDKINYICELCQNSLSEFYDALQKVSLKRLEFLNRVKENKTTNDAIEYFVTVGSVDKGLDTSYELRTSNSDDQTCQEEFIKVNDLNEEYIELNSSEDEFVEVNQPDEVFDDSWSSDYSNASHDTDVNHRQKRKSLITIERMPEGKLRFCWRCDKNFPSDDAFEYHLKLDHTKNKKTIYSCHNCKQKFATQKKHNMHICSAHLSNKFCCKVCNAVFNLASDLKSHKKVHEGPSCEKDTKTISPHRNVQRQQMIHRLDEKHQCTECGNKYASKAFLEKHLLAHKDVRSFVCPVCDFTFRTAWNLKRHQKLHCLGSLNRNSDFFKST</sequence>
<feature type="domain" description="C2H2-type" evidence="6">
    <location>
        <begin position="273"/>
        <end position="300"/>
    </location>
</feature>
<dbReference type="InterPro" id="IPR036236">
    <property type="entry name" value="Znf_C2H2_sf"/>
</dbReference>
<dbReference type="GO" id="GO:0005634">
    <property type="term" value="C:nucleus"/>
    <property type="evidence" value="ECO:0007669"/>
    <property type="project" value="TreeGrafter"/>
</dbReference>
<dbReference type="Gene3D" id="3.30.160.60">
    <property type="entry name" value="Classic Zinc Finger"/>
    <property type="match status" value="2"/>
</dbReference>
<dbReference type="PANTHER" id="PTHR24379">
    <property type="entry name" value="KRAB AND ZINC FINGER DOMAIN-CONTAINING"/>
    <property type="match status" value="1"/>
</dbReference>
<organism evidence="7">
    <name type="scientific">Ceratitis capitata</name>
    <name type="common">Mediterranean fruit fly</name>
    <name type="synonym">Tephritis capitata</name>
    <dbReference type="NCBI Taxonomy" id="7213"/>
    <lineage>
        <taxon>Eukaryota</taxon>
        <taxon>Metazoa</taxon>
        <taxon>Ecdysozoa</taxon>
        <taxon>Arthropoda</taxon>
        <taxon>Hexapoda</taxon>
        <taxon>Insecta</taxon>
        <taxon>Pterygota</taxon>
        <taxon>Neoptera</taxon>
        <taxon>Endopterygota</taxon>
        <taxon>Diptera</taxon>
        <taxon>Brachycera</taxon>
        <taxon>Muscomorpha</taxon>
        <taxon>Tephritoidea</taxon>
        <taxon>Tephritidae</taxon>
        <taxon>Ceratitis</taxon>
        <taxon>Ceratitis</taxon>
    </lineage>
</organism>
<feature type="domain" description="C2H2-type" evidence="6">
    <location>
        <begin position="214"/>
        <end position="242"/>
    </location>
</feature>
<evidence type="ECO:0000256" key="5">
    <source>
        <dbReference type="PROSITE-ProRule" id="PRU00042"/>
    </source>
</evidence>
<keyword evidence="3 5" id="KW-0863">Zinc-finger</keyword>
<reference evidence="7" key="1">
    <citation type="submission" date="2013-07" db="EMBL/GenBank/DDBJ databases">
        <authorList>
            <person name="Geib S."/>
        </authorList>
    </citation>
    <scope>NUCLEOTIDE SEQUENCE</scope>
</reference>
<dbReference type="EMBL" id="GAMC01003048">
    <property type="protein sequence ID" value="JAC03508.1"/>
    <property type="molecule type" value="mRNA"/>
</dbReference>
<keyword evidence="2" id="KW-0677">Repeat</keyword>
<dbReference type="GO" id="GO:0008270">
    <property type="term" value="F:zinc ion binding"/>
    <property type="evidence" value="ECO:0007669"/>
    <property type="project" value="UniProtKB-KW"/>
</dbReference>
<accession>W8BWB6</accession>
<dbReference type="GO" id="GO:0000981">
    <property type="term" value="F:DNA-binding transcription factor activity, RNA polymerase II-specific"/>
    <property type="evidence" value="ECO:0007669"/>
    <property type="project" value="TreeGrafter"/>
</dbReference>
<dbReference type="PANTHER" id="PTHR24379:SF127">
    <property type="entry name" value="BLOODY FINGERS-RELATED"/>
    <property type="match status" value="1"/>
</dbReference>
<dbReference type="PROSITE" id="PS50157">
    <property type="entry name" value="ZINC_FINGER_C2H2_2"/>
    <property type="match status" value="4"/>
</dbReference>
<keyword evidence="4" id="KW-0862">Zinc</keyword>
<dbReference type="SUPFAM" id="SSF57667">
    <property type="entry name" value="beta-beta-alpha zinc fingers"/>
    <property type="match status" value="2"/>
</dbReference>
<evidence type="ECO:0000259" key="6">
    <source>
        <dbReference type="PROSITE" id="PS50157"/>
    </source>
</evidence>
<evidence type="ECO:0000256" key="4">
    <source>
        <dbReference type="ARBA" id="ARBA00022833"/>
    </source>
</evidence>
<feature type="domain" description="C2H2-type" evidence="6">
    <location>
        <begin position="326"/>
        <end position="353"/>
    </location>
</feature>
<dbReference type="Pfam" id="PF00096">
    <property type="entry name" value="zf-C2H2"/>
    <property type="match status" value="1"/>
</dbReference>
<proteinExistence type="evidence at transcript level"/>
<name>W8BWB6_CERCA</name>
<keyword evidence="1" id="KW-0479">Metal-binding</keyword>
<dbReference type="PROSITE" id="PS00028">
    <property type="entry name" value="ZINC_FINGER_C2H2_1"/>
    <property type="match status" value="5"/>
</dbReference>
<feature type="domain" description="C2H2-type" evidence="6">
    <location>
        <begin position="354"/>
        <end position="376"/>
    </location>
</feature>
<dbReference type="OrthoDB" id="7905222at2759"/>
<evidence type="ECO:0000313" key="7">
    <source>
        <dbReference type="EMBL" id="JAC03508.1"/>
    </source>
</evidence>
<evidence type="ECO:0000256" key="1">
    <source>
        <dbReference type="ARBA" id="ARBA00022723"/>
    </source>
</evidence>
<protein>
    <submittedName>
        <fullName evidence="7">Zinc finger protein 582</fullName>
    </submittedName>
</protein>
<gene>
    <name evidence="7" type="primary">ZN582</name>
</gene>
<evidence type="ECO:0000256" key="2">
    <source>
        <dbReference type="ARBA" id="ARBA00022737"/>
    </source>
</evidence>
<dbReference type="AlphaFoldDB" id="W8BWB6"/>
<dbReference type="InterPro" id="IPR013087">
    <property type="entry name" value="Znf_C2H2_type"/>
</dbReference>
<dbReference type="SMART" id="SM00355">
    <property type="entry name" value="ZnF_C2H2"/>
    <property type="match status" value="5"/>
</dbReference>